<dbReference type="KEGG" id="abas:ACPOL_3697"/>
<name>A0A2Z5G1M2_9BACT</name>
<dbReference type="InterPro" id="IPR009558">
    <property type="entry name" value="DUF1175"/>
</dbReference>
<keyword evidence="2" id="KW-1185">Reference proteome</keyword>
<sequence>MTLPADGRQRRAIHLRLRGGEHLPPEEVLISGINAQVFPDEAGAVVQVASPVCPGRRTLVLNYGQARSTVTLNFLPDATDLYGDGTPEFLRLHSPADRTAFRAWFAALADSAAALPPVRLPREIDDCAALLRWCYRGALHAHDEAWLGQQPFETLPPLGSVAQYVYPLTPVGAGLFRIRPGPYGAADATNGSFAQFADAETLMRRNTHLVTRDVRVAREGDLLFYRQLEQNSPYHSMILTGNSAGVADNWAVYHTGPIGNAPGEIRRVSVEDLLRHPDRRWRPLPENSNFLGVYRWNILRADGP</sequence>
<evidence type="ECO:0000313" key="2">
    <source>
        <dbReference type="Proteomes" id="UP000253606"/>
    </source>
</evidence>
<accession>A0A2Z5G1M2</accession>
<dbReference type="Pfam" id="PF06672">
    <property type="entry name" value="DUF1175"/>
    <property type="match status" value="1"/>
</dbReference>
<dbReference type="Proteomes" id="UP000253606">
    <property type="component" value="Chromosome"/>
</dbReference>
<dbReference type="AlphaFoldDB" id="A0A2Z5G1M2"/>
<dbReference type="EMBL" id="CP030840">
    <property type="protein sequence ID" value="AXC12978.1"/>
    <property type="molecule type" value="Genomic_DNA"/>
</dbReference>
<evidence type="ECO:0000313" key="1">
    <source>
        <dbReference type="EMBL" id="AXC12978.1"/>
    </source>
</evidence>
<proteinExistence type="predicted"/>
<protein>
    <recommendedName>
        <fullName evidence="3">DUF1175 domain-containing protein</fullName>
    </recommendedName>
</protein>
<organism evidence="1 2">
    <name type="scientific">Acidisarcina polymorpha</name>
    <dbReference type="NCBI Taxonomy" id="2211140"/>
    <lineage>
        <taxon>Bacteria</taxon>
        <taxon>Pseudomonadati</taxon>
        <taxon>Acidobacteriota</taxon>
        <taxon>Terriglobia</taxon>
        <taxon>Terriglobales</taxon>
        <taxon>Acidobacteriaceae</taxon>
        <taxon>Acidisarcina</taxon>
    </lineage>
</organism>
<dbReference type="RefSeq" id="WP_161557408.1">
    <property type="nucleotide sequence ID" value="NZ_CP030840.1"/>
</dbReference>
<evidence type="ECO:0008006" key="3">
    <source>
        <dbReference type="Google" id="ProtNLM"/>
    </source>
</evidence>
<reference evidence="1 2" key="1">
    <citation type="journal article" date="2018" name="Front. Microbiol.">
        <title>Hydrolytic Capabilities as a Key to Environmental Success: Chitinolytic and Cellulolytic Acidobacteria From Acidic Sub-arctic Soils and Boreal Peatlands.</title>
        <authorList>
            <person name="Belova S.E."/>
            <person name="Ravin N.V."/>
            <person name="Pankratov T.A."/>
            <person name="Rakitin A.L."/>
            <person name="Ivanova A.A."/>
            <person name="Beletsky A.V."/>
            <person name="Mardanov A.V."/>
            <person name="Sinninghe Damste J.S."/>
            <person name="Dedysh S.N."/>
        </authorList>
    </citation>
    <scope>NUCLEOTIDE SEQUENCE [LARGE SCALE GENOMIC DNA]</scope>
    <source>
        <strain evidence="1 2">SBC82</strain>
    </source>
</reference>
<gene>
    <name evidence="1" type="ORF">ACPOL_3697</name>
</gene>